<reference evidence="2" key="1">
    <citation type="submission" date="2022-10" db="EMBL/GenBank/DDBJ databases">
        <title>Puccinia triticina Genome sequencing and assembly.</title>
        <authorList>
            <person name="Li C."/>
        </authorList>
    </citation>
    <scope>NUCLEOTIDE SEQUENCE</scope>
    <source>
        <strain evidence="2">Pt15</strain>
    </source>
</reference>
<evidence type="ECO:0000313" key="2">
    <source>
        <dbReference type="EMBL" id="WAQ90125.1"/>
    </source>
</evidence>
<dbReference type="GeneID" id="77802583"/>
<sequence>MLHRHSAEFHSNRFAPLKRFLPTLASVGGVDEVASIRKAPRPSPRVEPAGVWLTSKAQKERSRDRSTLASGEGRSHGVPSLCLKGASVTA</sequence>
<proteinExistence type="predicted"/>
<organism evidence="2 3">
    <name type="scientific">Puccinia triticina</name>
    <dbReference type="NCBI Taxonomy" id="208348"/>
    <lineage>
        <taxon>Eukaryota</taxon>
        <taxon>Fungi</taxon>
        <taxon>Dikarya</taxon>
        <taxon>Basidiomycota</taxon>
        <taxon>Pucciniomycotina</taxon>
        <taxon>Pucciniomycetes</taxon>
        <taxon>Pucciniales</taxon>
        <taxon>Pucciniaceae</taxon>
        <taxon>Puccinia</taxon>
    </lineage>
</organism>
<feature type="compositionally biased region" description="Basic and acidic residues" evidence="1">
    <location>
        <begin position="57"/>
        <end position="66"/>
    </location>
</feature>
<evidence type="ECO:0000256" key="1">
    <source>
        <dbReference type="SAM" id="MobiDB-lite"/>
    </source>
</evidence>
<protein>
    <submittedName>
        <fullName evidence="2">Uncharacterized protein</fullName>
    </submittedName>
</protein>
<evidence type="ECO:0000313" key="3">
    <source>
        <dbReference type="Proteomes" id="UP001164743"/>
    </source>
</evidence>
<accession>A0ABY7D294</accession>
<gene>
    <name evidence="2" type="ORF">PtA15_12A110</name>
</gene>
<keyword evidence="3" id="KW-1185">Reference proteome</keyword>
<dbReference type="EMBL" id="CP110432">
    <property type="protein sequence ID" value="WAQ90125.1"/>
    <property type="molecule type" value="Genomic_DNA"/>
</dbReference>
<feature type="region of interest" description="Disordered" evidence="1">
    <location>
        <begin position="54"/>
        <end position="79"/>
    </location>
</feature>
<name>A0ABY7D294_9BASI</name>
<dbReference type="Proteomes" id="UP001164743">
    <property type="component" value="Chromosome 12A"/>
</dbReference>
<dbReference type="RefSeq" id="XP_053025680.1">
    <property type="nucleotide sequence ID" value="XM_053161688.1"/>
</dbReference>